<protein>
    <submittedName>
        <fullName evidence="2">20001_t:CDS:1</fullName>
    </submittedName>
</protein>
<proteinExistence type="predicted"/>
<feature type="coiled-coil region" evidence="1">
    <location>
        <begin position="235"/>
        <end position="262"/>
    </location>
</feature>
<feature type="non-terminal residue" evidence="2">
    <location>
        <position position="321"/>
    </location>
</feature>
<keyword evidence="1" id="KW-0175">Coiled coil</keyword>
<dbReference type="Proteomes" id="UP000789901">
    <property type="component" value="Unassembled WGS sequence"/>
</dbReference>
<feature type="non-terminal residue" evidence="2">
    <location>
        <position position="1"/>
    </location>
</feature>
<sequence>LAELQGELYEDNVNTINGLNNINNLNGLFDNIKNDKIMTPMQIGTLLQIINGKILKIRQEKEFNELKTGIENERDTTKLEVDWENKISTAKYLSEEQKNDLHRLRNDRKWDLKGETTFEKFKKDIENEGFINNLLDGKLHDTLIENNALLSKQQKTQLHELRIEQISKLTNKIYDELRNNIKNDRIVSRLEDKGYYDSRISEIRENFLTNRRIFDLHVLRRHQLDKLRAETEDEMFDTLSQLLDLTEDLDELKDEAQITSDIKNLNQTLLTNERYIDRLDKKRKIRYNDNLYDNIQASIDNEKQIKVLQDDWKIKIDTEID</sequence>
<comment type="caution">
    <text evidence="2">The sequence shown here is derived from an EMBL/GenBank/DDBJ whole genome shotgun (WGS) entry which is preliminary data.</text>
</comment>
<accession>A0ABN7XEQ0</accession>
<evidence type="ECO:0000313" key="3">
    <source>
        <dbReference type="Proteomes" id="UP000789901"/>
    </source>
</evidence>
<gene>
    <name evidence="2" type="ORF">GMARGA_LOCUS41747</name>
</gene>
<evidence type="ECO:0000256" key="1">
    <source>
        <dbReference type="SAM" id="Coils"/>
    </source>
</evidence>
<reference evidence="2 3" key="1">
    <citation type="submission" date="2021-06" db="EMBL/GenBank/DDBJ databases">
        <authorList>
            <person name="Kallberg Y."/>
            <person name="Tangrot J."/>
            <person name="Rosling A."/>
        </authorList>
    </citation>
    <scope>NUCLEOTIDE SEQUENCE [LARGE SCALE GENOMIC DNA]</scope>
    <source>
        <strain evidence="2 3">120-4 pot B 10/14</strain>
    </source>
</reference>
<evidence type="ECO:0000313" key="2">
    <source>
        <dbReference type="EMBL" id="CAG8852926.1"/>
    </source>
</evidence>
<dbReference type="EMBL" id="CAJVQB010117888">
    <property type="protein sequence ID" value="CAG8852926.1"/>
    <property type="molecule type" value="Genomic_DNA"/>
</dbReference>
<organism evidence="2 3">
    <name type="scientific">Gigaspora margarita</name>
    <dbReference type="NCBI Taxonomy" id="4874"/>
    <lineage>
        <taxon>Eukaryota</taxon>
        <taxon>Fungi</taxon>
        <taxon>Fungi incertae sedis</taxon>
        <taxon>Mucoromycota</taxon>
        <taxon>Glomeromycotina</taxon>
        <taxon>Glomeromycetes</taxon>
        <taxon>Diversisporales</taxon>
        <taxon>Gigasporaceae</taxon>
        <taxon>Gigaspora</taxon>
    </lineage>
</organism>
<name>A0ABN7XEQ0_GIGMA</name>
<keyword evidence="3" id="KW-1185">Reference proteome</keyword>